<dbReference type="OrthoDB" id="10025388at2759"/>
<evidence type="ECO:0000259" key="1">
    <source>
        <dbReference type="PROSITE" id="PS50878"/>
    </source>
</evidence>
<evidence type="ECO:0000313" key="3">
    <source>
        <dbReference type="Proteomes" id="UP001142489"/>
    </source>
</evidence>
<dbReference type="Proteomes" id="UP001142489">
    <property type="component" value="Unassembled WGS sequence"/>
</dbReference>
<comment type="caution">
    <text evidence="2">The sequence shown here is derived from an EMBL/GenBank/DDBJ whole genome shotgun (WGS) entry which is preliminary data.</text>
</comment>
<organism evidence="2 3">
    <name type="scientific">Phrynocephalus forsythii</name>
    <dbReference type="NCBI Taxonomy" id="171643"/>
    <lineage>
        <taxon>Eukaryota</taxon>
        <taxon>Metazoa</taxon>
        <taxon>Chordata</taxon>
        <taxon>Craniata</taxon>
        <taxon>Vertebrata</taxon>
        <taxon>Euteleostomi</taxon>
        <taxon>Lepidosauria</taxon>
        <taxon>Squamata</taxon>
        <taxon>Bifurcata</taxon>
        <taxon>Unidentata</taxon>
        <taxon>Episquamata</taxon>
        <taxon>Toxicofera</taxon>
        <taxon>Iguania</taxon>
        <taxon>Acrodonta</taxon>
        <taxon>Agamidae</taxon>
        <taxon>Agaminae</taxon>
        <taxon>Phrynocephalus</taxon>
    </lineage>
</organism>
<dbReference type="EMBL" id="JAPFRF010000001">
    <property type="protein sequence ID" value="KAJ7345081.1"/>
    <property type="molecule type" value="Genomic_DNA"/>
</dbReference>
<dbReference type="PROSITE" id="PS50878">
    <property type="entry name" value="RT_POL"/>
    <property type="match status" value="1"/>
</dbReference>
<dbReference type="AlphaFoldDB" id="A0A9Q0Y7Q9"/>
<proteinExistence type="predicted"/>
<reference evidence="2" key="1">
    <citation type="journal article" date="2023" name="DNA Res.">
        <title>Chromosome-level genome assembly of Phrynocephalus forsythii using third-generation DNA sequencing and Hi-C analysis.</title>
        <authorList>
            <person name="Qi Y."/>
            <person name="Zhao W."/>
            <person name="Zhao Y."/>
            <person name="Niu C."/>
            <person name="Cao S."/>
            <person name="Zhang Y."/>
        </authorList>
    </citation>
    <scope>NUCLEOTIDE SEQUENCE</scope>
    <source>
        <tissue evidence="2">Muscle</tissue>
    </source>
</reference>
<protein>
    <recommendedName>
        <fullName evidence="1">Reverse transcriptase domain-containing protein</fullName>
    </recommendedName>
</protein>
<keyword evidence="3" id="KW-1185">Reference proteome</keyword>
<dbReference type="InterPro" id="IPR000477">
    <property type="entry name" value="RT_dom"/>
</dbReference>
<gene>
    <name evidence="2" type="ORF">JRQ81_001031</name>
</gene>
<evidence type="ECO:0000313" key="2">
    <source>
        <dbReference type="EMBL" id="KAJ7345081.1"/>
    </source>
</evidence>
<name>A0A9Q0Y7Q9_9SAUR</name>
<feature type="non-terminal residue" evidence="2">
    <location>
        <position position="60"/>
    </location>
</feature>
<sequence>MADLEQHFLNHRTQKPSYLRYIDDIFLICTHEEETVIKSHKDFNNFHPNINLTLEHSIQW</sequence>
<accession>A0A9Q0Y7Q9</accession>
<feature type="domain" description="Reverse transcriptase" evidence="1">
    <location>
        <begin position="1"/>
        <end position="60"/>
    </location>
</feature>